<protein>
    <submittedName>
        <fullName evidence="2">Uncharacterized protein</fullName>
    </submittedName>
</protein>
<proteinExistence type="predicted"/>
<evidence type="ECO:0000313" key="3">
    <source>
        <dbReference type="Proteomes" id="UP000019109"/>
    </source>
</evidence>
<comment type="caution">
    <text evidence="2">The sequence shown here is derived from an EMBL/GenBank/DDBJ whole genome shotgun (WGS) entry which is preliminary data.</text>
</comment>
<dbReference type="EMBL" id="BAVR01000037">
    <property type="protein sequence ID" value="GAE89446.1"/>
    <property type="molecule type" value="Genomic_DNA"/>
</dbReference>
<dbReference type="Proteomes" id="UP000019109">
    <property type="component" value="Unassembled WGS sequence"/>
</dbReference>
<evidence type="ECO:0000313" key="2">
    <source>
        <dbReference type="EMBL" id="GAE89446.1"/>
    </source>
</evidence>
<keyword evidence="1" id="KW-0812">Transmembrane</keyword>
<dbReference type="STRING" id="1294263.JCM21531_2973"/>
<feature type="transmembrane region" description="Helical" evidence="1">
    <location>
        <begin position="12"/>
        <end position="33"/>
    </location>
</feature>
<dbReference type="AlphaFoldDB" id="W4V8G6"/>
<gene>
    <name evidence="2" type="ORF">JCM21531_2973</name>
</gene>
<accession>W4V8G6</accession>
<evidence type="ECO:0000256" key="1">
    <source>
        <dbReference type="SAM" id="Phobius"/>
    </source>
</evidence>
<organism evidence="2 3">
    <name type="scientific">Acetivibrio straminisolvens JCM 21531</name>
    <dbReference type="NCBI Taxonomy" id="1294263"/>
    <lineage>
        <taxon>Bacteria</taxon>
        <taxon>Bacillati</taxon>
        <taxon>Bacillota</taxon>
        <taxon>Clostridia</taxon>
        <taxon>Eubacteriales</taxon>
        <taxon>Oscillospiraceae</taxon>
        <taxon>Acetivibrio</taxon>
    </lineage>
</organism>
<reference evidence="2" key="1">
    <citation type="journal article" date="2014" name="Genome Announc.">
        <title>Draft Genome Sequence of Clostridium straminisolvens Strain JCM 21531T, Isolated from a Cellulose-Degrading Bacterial Community.</title>
        <authorList>
            <person name="Yuki M."/>
            <person name="Oshima K."/>
            <person name="Suda W."/>
            <person name="Sakamoto M."/>
            <person name="Kitamura K."/>
            <person name="Iida T."/>
            <person name="Hattori M."/>
            <person name="Ohkuma M."/>
        </authorList>
    </citation>
    <scope>NUCLEOTIDE SEQUENCE [LARGE SCALE GENOMIC DNA]</scope>
    <source>
        <strain evidence="2">JCM 21531</strain>
    </source>
</reference>
<name>W4V8G6_9FIRM</name>
<keyword evidence="1" id="KW-1133">Transmembrane helix</keyword>
<keyword evidence="3" id="KW-1185">Reference proteome</keyword>
<sequence>MKIVKEILSWTGHILLAIVFGLSITIFVLQLLWFREFPWSPLCITMTGYW</sequence>
<keyword evidence="1" id="KW-0472">Membrane</keyword>